<comment type="caution">
    <text evidence="4">The sequence shown here is derived from an EMBL/GenBank/DDBJ whole genome shotgun (WGS) entry which is preliminary data.</text>
</comment>
<accession>A0A2D0AFV3</accession>
<evidence type="ECO:0000313" key="4">
    <source>
        <dbReference type="EMBL" id="OWP63239.1"/>
    </source>
</evidence>
<dbReference type="GO" id="GO:0016747">
    <property type="term" value="F:acyltransferase activity, transferring groups other than amino-acyl groups"/>
    <property type="evidence" value="ECO:0007669"/>
    <property type="project" value="InterPro"/>
</dbReference>
<gene>
    <name evidence="4" type="ORF">CDA63_10315</name>
</gene>
<dbReference type="PANTHER" id="PTHR43877">
    <property type="entry name" value="AMINOALKYLPHOSPHONATE N-ACETYLTRANSFERASE-RELATED-RELATED"/>
    <property type="match status" value="1"/>
</dbReference>
<dbReference type="InterPro" id="IPR050832">
    <property type="entry name" value="Bact_Acetyltransf"/>
</dbReference>
<reference evidence="4 5" key="1">
    <citation type="submission" date="2017-06" db="EMBL/GenBank/DDBJ databases">
        <title>Hymenobacter amundsenii sp. nov. isolated from regoliths in Antarctica.</title>
        <authorList>
            <person name="Sedlacek I."/>
            <person name="Kralova S."/>
            <person name="Pantucek R."/>
            <person name="Svec P."/>
            <person name="Holochova P."/>
            <person name="Stankova E."/>
            <person name="Vrbovska V."/>
            <person name="Busse H.-J."/>
        </authorList>
    </citation>
    <scope>NUCLEOTIDE SEQUENCE [LARGE SCALE GENOMIC DNA]</scope>
    <source>
        <strain evidence="4 5">CCM 8682</strain>
    </source>
</reference>
<dbReference type="SUPFAM" id="SSF55729">
    <property type="entry name" value="Acyl-CoA N-acyltransferases (Nat)"/>
    <property type="match status" value="1"/>
</dbReference>
<dbReference type="InterPro" id="IPR000182">
    <property type="entry name" value="GNAT_dom"/>
</dbReference>
<evidence type="ECO:0000259" key="3">
    <source>
        <dbReference type="PROSITE" id="PS51186"/>
    </source>
</evidence>
<feature type="domain" description="N-acetyltransferase" evidence="3">
    <location>
        <begin position="9"/>
        <end position="171"/>
    </location>
</feature>
<protein>
    <submittedName>
        <fullName evidence="4">GNAT family N-acetyltransferase</fullName>
    </submittedName>
</protein>
<dbReference type="OrthoDB" id="9800604at2"/>
<keyword evidence="1 4" id="KW-0808">Transferase</keyword>
<dbReference type="EMBL" id="NIRR01000014">
    <property type="protein sequence ID" value="OWP63239.1"/>
    <property type="molecule type" value="Genomic_DNA"/>
</dbReference>
<proteinExistence type="predicted"/>
<dbReference type="Pfam" id="PF13673">
    <property type="entry name" value="Acetyltransf_10"/>
    <property type="match status" value="1"/>
</dbReference>
<dbReference type="PANTHER" id="PTHR43877:SF2">
    <property type="entry name" value="AMINOALKYLPHOSPHONATE N-ACETYLTRANSFERASE-RELATED"/>
    <property type="match status" value="1"/>
</dbReference>
<dbReference type="CDD" id="cd04301">
    <property type="entry name" value="NAT_SF"/>
    <property type="match status" value="1"/>
</dbReference>
<evidence type="ECO:0000313" key="5">
    <source>
        <dbReference type="Proteomes" id="UP000197277"/>
    </source>
</evidence>
<dbReference type="Gene3D" id="3.40.630.30">
    <property type="match status" value="1"/>
</dbReference>
<organism evidence="4 5">
    <name type="scientific">Hymenobacter amundsenii</name>
    <dbReference type="NCBI Taxonomy" id="2006685"/>
    <lineage>
        <taxon>Bacteria</taxon>
        <taxon>Pseudomonadati</taxon>
        <taxon>Bacteroidota</taxon>
        <taxon>Cytophagia</taxon>
        <taxon>Cytophagales</taxon>
        <taxon>Hymenobacteraceae</taxon>
        <taxon>Hymenobacter</taxon>
    </lineage>
</organism>
<dbReference type="AlphaFoldDB" id="A0A2D0AFV3"/>
<keyword evidence="5" id="KW-1185">Reference proteome</keyword>
<sequence>MSVSAAAPAHIQPATSADIPTILELAEATWEPTYRFIISREQLEYMYRVIYTAASLERQMSEQGHRFLLVYVAGQACGYASFSTQDEPGFYKLHKIYVLPSHQGQGLGQQLIGAVEQAVREAGGHMLDLNVNRHNPALAFYEHLGFQRHHEEDIAIGPYWMNDYVMRKEVRGER</sequence>
<name>A0A2D0AFV3_9BACT</name>
<dbReference type="PROSITE" id="PS51186">
    <property type="entry name" value="GNAT"/>
    <property type="match status" value="1"/>
</dbReference>
<evidence type="ECO:0000256" key="1">
    <source>
        <dbReference type="ARBA" id="ARBA00022679"/>
    </source>
</evidence>
<dbReference type="RefSeq" id="WP_088464376.1">
    <property type="nucleotide sequence ID" value="NZ_NIRR01000014.1"/>
</dbReference>
<dbReference type="InterPro" id="IPR016181">
    <property type="entry name" value="Acyl_CoA_acyltransferase"/>
</dbReference>
<dbReference type="Proteomes" id="UP000197277">
    <property type="component" value="Unassembled WGS sequence"/>
</dbReference>
<keyword evidence="2" id="KW-0012">Acyltransferase</keyword>
<evidence type="ECO:0000256" key="2">
    <source>
        <dbReference type="ARBA" id="ARBA00023315"/>
    </source>
</evidence>